<dbReference type="EMBL" id="BAABIB010000051">
    <property type="protein sequence ID" value="GAA5159451.1"/>
    <property type="molecule type" value="Genomic_DNA"/>
</dbReference>
<dbReference type="PROSITE" id="PS00138">
    <property type="entry name" value="SUBTILASE_SER"/>
    <property type="match status" value="1"/>
</dbReference>
<evidence type="ECO:0000256" key="8">
    <source>
        <dbReference type="SAM" id="MobiDB-lite"/>
    </source>
</evidence>
<keyword evidence="5" id="KW-0720">Serine protease</keyword>
<feature type="region of interest" description="Disordered" evidence="8">
    <location>
        <begin position="606"/>
        <end position="633"/>
    </location>
</feature>
<name>A0ABP9QAQ6_9PSEU</name>
<dbReference type="Proteomes" id="UP001500192">
    <property type="component" value="Unassembled WGS sequence"/>
</dbReference>
<dbReference type="SMART" id="SM00944">
    <property type="entry name" value="Pro-kuma_activ"/>
    <property type="match status" value="1"/>
</dbReference>
<evidence type="ECO:0000256" key="1">
    <source>
        <dbReference type="ARBA" id="ARBA00001913"/>
    </source>
</evidence>
<evidence type="ECO:0000313" key="11">
    <source>
        <dbReference type="EMBL" id="GAA5159451.1"/>
    </source>
</evidence>
<evidence type="ECO:0000256" key="9">
    <source>
        <dbReference type="SAM" id="SignalP"/>
    </source>
</evidence>
<gene>
    <name evidence="11" type="ORF">GCM10023214_21960</name>
</gene>
<dbReference type="PROSITE" id="PS51695">
    <property type="entry name" value="SEDOLISIN"/>
    <property type="match status" value="1"/>
</dbReference>
<dbReference type="InterPro" id="IPR036852">
    <property type="entry name" value="Peptidase_S8/S53_dom_sf"/>
</dbReference>
<keyword evidence="4" id="KW-0378">Hydrolase</keyword>
<keyword evidence="12" id="KW-1185">Reference proteome</keyword>
<feature type="chain" id="PRO_5045671600" evidence="9">
    <location>
        <begin position="29"/>
        <end position="633"/>
    </location>
</feature>
<reference evidence="12" key="1">
    <citation type="journal article" date="2019" name="Int. J. Syst. Evol. Microbiol.">
        <title>The Global Catalogue of Microorganisms (GCM) 10K type strain sequencing project: providing services to taxonomists for standard genome sequencing and annotation.</title>
        <authorList>
            <consortium name="The Broad Institute Genomics Platform"/>
            <consortium name="The Broad Institute Genome Sequencing Center for Infectious Disease"/>
            <person name="Wu L."/>
            <person name="Ma J."/>
        </authorList>
    </citation>
    <scope>NUCLEOTIDE SEQUENCE [LARGE SCALE GENOMIC DNA]</scope>
    <source>
        <strain evidence="12">JCM 18054</strain>
    </source>
</reference>
<proteinExistence type="predicted"/>
<evidence type="ECO:0000256" key="6">
    <source>
        <dbReference type="ARBA" id="ARBA00022837"/>
    </source>
</evidence>
<accession>A0ABP9QAQ6</accession>
<dbReference type="InterPro" id="IPR030400">
    <property type="entry name" value="Sedolisin_dom"/>
</dbReference>
<evidence type="ECO:0000256" key="4">
    <source>
        <dbReference type="ARBA" id="ARBA00022801"/>
    </source>
</evidence>
<evidence type="ECO:0000256" key="2">
    <source>
        <dbReference type="ARBA" id="ARBA00022670"/>
    </source>
</evidence>
<evidence type="ECO:0000313" key="12">
    <source>
        <dbReference type="Proteomes" id="UP001500192"/>
    </source>
</evidence>
<comment type="caution">
    <text evidence="11">The sequence shown here is derived from an EMBL/GenBank/DDBJ whole genome shotgun (WGS) entry which is preliminary data.</text>
</comment>
<feature type="signal peptide" evidence="9">
    <location>
        <begin position="1"/>
        <end position="28"/>
    </location>
</feature>
<feature type="domain" description="Peptidase S53" evidence="10">
    <location>
        <begin position="237"/>
        <end position="633"/>
    </location>
</feature>
<comment type="cofactor">
    <cofactor evidence="1">
        <name>Ca(2+)</name>
        <dbReference type="ChEBI" id="CHEBI:29108"/>
    </cofactor>
</comment>
<evidence type="ECO:0000256" key="3">
    <source>
        <dbReference type="ARBA" id="ARBA00022723"/>
    </source>
</evidence>
<dbReference type="RefSeq" id="WP_346053650.1">
    <property type="nucleotide sequence ID" value="NZ_BAABIB010000051.1"/>
</dbReference>
<dbReference type="PANTHER" id="PTHR14218">
    <property type="entry name" value="PROTEASE S8 TRIPEPTIDYL PEPTIDASE I CLN2"/>
    <property type="match status" value="1"/>
</dbReference>
<keyword evidence="3" id="KW-0479">Metal-binding</keyword>
<dbReference type="InterPro" id="IPR023828">
    <property type="entry name" value="Peptidase_S8_Ser-AS"/>
</dbReference>
<dbReference type="InterPro" id="IPR050819">
    <property type="entry name" value="Tripeptidyl-peptidase_I"/>
</dbReference>
<dbReference type="Pfam" id="PF00082">
    <property type="entry name" value="Peptidase_S8"/>
    <property type="match status" value="1"/>
</dbReference>
<dbReference type="InterPro" id="IPR000209">
    <property type="entry name" value="Peptidase_S8/S53_dom"/>
</dbReference>
<dbReference type="SUPFAM" id="SSF52743">
    <property type="entry name" value="Subtilisin-like"/>
    <property type="match status" value="1"/>
</dbReference>
<organism evidence="11 12">
    <name type="scientific">Amycolatopsis dongchuanensis</name>
    <dbReference type="NCBI Taxonomy" id="1070866"/>
    <lineage>
        <taxon>Bacteria</taxon>
        <taxon>Bacillati</taxon>
        <taxon>Actinomycetota</taxon>
        <taxon>Actinomycetes</taxon>
        <taxon>Pseudonocardiales</taxon>
        <taxon>Pseudonocardiaceae</taxon>
        <taxon>Amycolatopsis</taxon>
    </lineage>
</organism>
<dbReference type="Gene3D" id="3.40.50.200">
    <property type="entry name" value="Peptidase S8/S53 domain"/>
    <property type="match status" value="1"/>
</dbReference>
<keyword evidence="7" id="KW-0865">Zymogen</keyword>
<dbReference type="CDD" id="cd04056">
    <property type="entry name" value="Peptidases_S53"/>
    <property type="match status" value="1"/>
</dbReference>
<evidence type="ECO:0000256" key="5">
    <source>
        <dbReference type="ARBA" id="ARBA00022825"/>
    </source>
</evidence>
<sequence length="633" mass="65821">MRKKRHLLAVTGYLVATAVVLGGVTAQADEPPRVPVAHLADTWADRVAREGTDTGPADPSSTFTAQVFLAGDARGLADYARAVSDPADPLYGHYLTPEQTRARFGPTPQRIDAVTAWLRGAGLSIDDAGPRAVVVHGTLAQATTAFGTRFDNYTFLGSPYRAAVDPVTVPAAVAPDVLTITGLTVSTTTGKPTIPTTDAARKAAGTPANPCPAYFGAAPATDLPPAYGQVTQWAPCGYTPQQVRDAYGITGTGLTGKGVTIGILALDYEVNVLSDSNRIATEHGEPAFAPGQFTTYLPSDAPQSQAGGEFTMDVQAAHAMAPDANIAYVVGSRARLGDRLLDAIAQVVDRHLADVVSGSVITGYTPGAAPDAIAAYERLFQEAAVEGITFTFASGDSGGGVIDGVRTVEYPPSSPWVTGVGGTTLALGRGNEYLWEIGWASYTTPLSEDGTRWVAEPPGYQSKASGGGTSTVFPQPSYQRGVVAPRFAGSPPMRTVPDVSALADYEMGLLVGETEYDLQGNLAYAVSNGGGTSLSSPLFAGIAALLVQERGPLGFANPALYARHGDGRFHEILGNPAGTTETVSFAVVDHGEVDLVTPGQMDKSDLEFGPGYNTTTGLGSPTRKLIDSFRPGR</sequence>
<evidence type="ECO:0000259" key="10">
    <source>
        <dbReference type="PROSITE" id="PS51695"/>
    </source>
</evidence>
<keyword evidence="9" id="KW-0732">Signal</keyword>
<feature type="region of interest" description="Disordered" evidence="8">
    <location>
        <begin position="457"/>
        <end position="476"/>
    </location>
</feature>
<dbReference type="InterPro" id="IPR015366">
    <property type="entry name" value="S53_propep"/>
</dbReference>
<dbReference type="CDD" id="cd11377">
    <property type="entry name" value="Pro-peptidase_S53"/>
    <property type="match status" value="1"/>
</dbReference>
<evidence type="ECO:0000256" key="7">
    <source>
        <dbReference type="ARBA" id="ARBA00023145"/>
    </source>
</evidence>
<keyword evidence="6" id="KW-0106">Calcium</keyword>
<keyword evidence="2" id="KW-0645">Protease</keyword>
<dbReference type="SUPFAM" id="SSF54897">
    <property type="entry name" value="Protease propeptides/inhibitors"/>
    <property type="match status" value="1"/>
</dbReference>
<dbReference type="PANTHER" id="PTHR14218:SF15">
    <property type="entry name" value="TRIPEPTIDYL-PEPTIDASE 1"/>
    <property type="match status" value="1"/>
</dbReference>
<dbReference type="Pfam" id="PF09286">
    <property type="entry name" value="Pro-kuma_activ"/>
    <property type="match status" value="1"/>
</dbReference>
<protein>
    <submittedName>
        <fullName evidence="11">S53 family peptidase</fullName>
    </submittedName>
</protein>